<keyword evidence="3" id="KW-0547">Nucleotide-binding</keyword>
<name>A0AAN9A7M9_HALRR</name>
<evidence type="ECO:0000256" key="2">
    <source>
        <dbReference type="ARBA" id="ARBA00022598"/>
    </source>
</evidence>
<evidence type="ECO:0000256" key="6">
    <source>
        <dbReference type="ARBA" id="ARBA00026121"/>
    </source>
</evidence>
<dbReference type="PROSITE" id="PS00455">
    <property type="entry name" value="AMP_BINDING"/>
    <property type="match status" value="1"/>
</dbReference>
<dbReference type="InterPro" id="IPR020845">
    <property type="entry name" value="AMP-binding_CS"/>
</dbReference>
<evidence type="ECO:0000256" key="4">
    <source>
        <dbReference type="ARBA" id="ARBA00022832"/>
    </source>
</evidence>
<evidence type="ECO:0000259" key="8">
    <source>
        <dbReference type="Pfam" id="PF00501"/>
    </source>
</evidence>
<evidence type="ECO:0000313" key="9">
    <source>
        <dbReference type="EMBL" id="KAK7083826.1"/>
    </source>
</evidence>
<organism evidence="9 10">
    <name type="scientific">Halocaridina rubra</name>
    <name type="common">Hawaiian red shrimp</name>
    <dbReference type="NCBI Taxonomy" id="373956"/>
    <lineage>
        <taxon>Eukaryota</taxon>
        <taxon>Metazoa</taxon>
        <taxon>Ecdysozoa</taxon>
        <taxon>Arthropoda</taxon>
        <taxon>Crustacea</taxon>
        <taxon>Multicrustacea</taxon>
        <taxon>Malacostraca</taxon>
        <taxon>Eumalacostraca</taxon>
        <taxon>Eucarida</taxon>
        <taxon>Decapoda</taxon>
        <taxon>Pleocyemata</taxon>
        <taxon>Caridea</taxon>
        <taxon>Atyoidea</taxon>
        <taxon>Atyidae</taxon>
        <taxon>Halocaridina</taxon>
    </lineage>
</organism>
<keyword evidence="5" id="KW-0067">ATP-binding</keyword>
<comment type="catalytic activity">
    <reaction evidence="7">
        <text>a long-chain fatty acid + ATP + CoA = a long-chain fatty acyl-CoA + AMP + diphosphate</text>
        <dbReference type="Rhea" id="RHEA:15421"/>
        <dbReference type="ChEBI" id="CHEBI:30616"/>
        <dbReference type="ChEBI" id="CHEBI:33019"/>
        <dbReference type="ChEBI" id="CHEBI:57287"/>
        <dbReference type="ChEBI" id="CHEBI:57560"/>
        <dbReference type="ChEBI" id="CHEBI:83139"/>
        <dbReference type="ChEBI" id="CHEBI:456215"/>
        <dbReference type="EC" id="6.2.1.3"/>
    </reaction>
</comment>
<dbReference type="EC" id="6.2.1.3" evidence="6"/>
<dbReference type="GO" id="GO:0090433">
    <property type="term" value="F:palmitoyl-CoA ligase activity"/>
    <property type="evidence" value="ECO:0007669"/>
    <property type="project" value="TreeGrafter"/>
</dbReference>
<comment type="caution">
    <text evidence="9">The sequence shown here is derived from an EMBL/GenBank/DDBJ whole genome shotgun (WGS) entry which is preliminary data.</text>
</comment>
<keyword evidence="4" id="KW-0276">Fatty acid metabolism</keyword>
<protein>
    <recommendedName>
        <fullName evidence="6">long-chain-fatty-acid--CoA ligase</fullName>
        <ecNumber evidence="6">6.2.1.3</ecNumber>
    </recommendedName>
</protein>
<dbReference type="InterPro" id="IPR042099">
    <property type="entry name" value="ANL_N_sf"/>
</dbReference>
<dbReference type="Pfam" id="PF00501">
    <property type="entry name" value="AMP-binding"/>
    <property type="match status" value="1"/>
</dbReference>
<dbReference type="Proteomes" id="UP001381693">
    <property type="component" value="Unassembled WGS sequence"/>
</dbReference>
<dbReference type="PANTHER" id="PTHR43272:SF83">
    <property type="entry name" value="ACYL-COA SYNTHETASE LONG-CHAIN, ISOFORM J"/>
    <property type="match status" value="1"/>
</dbReference>
<keyword evidence="10" id="KW-1185">Reference proteome</keyword>
<accession>A0AAN9A7M9</accession>
<evidence type="ECO:0000256" key="1">
    <source>
        <dbReference type="ARBA" id="ARBA00006432"/>
    </source>
</evidence>
<dbReference type="Gene3D" id="3.40.50.12780">
    <property type="entry name" value="N-terminal domain of ligase-like"/>
    <property type="match status" value="1"/>
</dbReference>
<dbReference type="EMBL" id="JAXCGZ010002506">
    <property type="protein sequence ID" value="KAK7083826.1"/>
    <property type="molecule type" value="Genomic_DNA"/>
</dbReference>
<evidence type="ECO:0000256" key="7">
    <source>
        <dbReference type="ARBA" id="ARBA00036813"/>
    </source>
</evidence>
<dbReference type="GO" id="GO:0005886">
    <property type="term" value="C:plasma membrane"/>
    <property type="evidence" value="ECO:0007669"/>
    <property type="project" value="TreeGrafter"/>
</dbReference>
<evidence type="ECO:0000313" key="10">
    <source>
        <dbReference type="Proteomes" id="UP001381693"/>
    </source>
</evidence>
<dbReference type="GO" id="GO:0035336">
    <property type="term" value="P:long-chain fatty-acyl-CoA metabolic process"/>
    <property type="evidence" value="ECO:0007669"/>
    <property type="project" value="TreeGrafter"/>
</dbReference>
<sequence>MVIERGGLCNEAGYWVKGDGGHKRGFGLVEELKKADATTLPQLLKYATDKHGDAHCLGTRQMIARERKVENGKKLEKLKFGDYNYLTYVDVQDMVVNFSKGLYSNGMRSGDRIAMFAETRAEWFVAALGCLRHNVAVVTIYTNLADDSIVDCINETEVSFVVTSYDILPRLMKIIPRCPNVSQIIVIEDQLEGVGSVQSDGIIITPFKEVLSMGESCEDYSHTAPAEEDIAIIMYTSGSTSHPKGVQLTHVNIMWAIKAYLVQADLTLGDRYLAYLPLAHVMELGTELAMLALNVTIAYSSPMTITSTSPKIMKGTLGDAKVAQPTCMSAVPLILERIIKGVTKVIEDQGYLKAKIFSEALKFKQRQDRPSFSSRVLDAIIFNRIKEELGGQLRMLVVGGAPLSPETHNKFRAIFGCTIQVGYGATETAASATSMDSDDPRTGHCGPPNLGVLIQLKDWEEGGYLSTDKPYPRGEIIVGGPMISKGYFKLPAETEESFYEEDGVRWFRTGDVGEFDDTGVLHVIDRKKDLVKLNNGEYVSLGNVESTLKTHPLIESLCTYAYSGATAVVGIVVPVVDRLLKLGVSLGYTEDANVKDLCCDEKVTNAVLQEIQAHGKKRGLGRWDIPSAIFLSSESWTPESGLVTAALKIRRKNVKEHFNSAIEKMYNSLNIAE</sequence>
<reference evidence="9 10" key="1">
    <citation type="submission" date="2023-11" db="EMBL/GenBank/DDBJ databases">
        <title>Halocaridina rubra genome assembly.</title>
        <authorList>
            <person name="Smith C."/>
        </authorList>
    </citation>
    <scope>NUCLEOTIDE SEQUENCE [LARGE SCALE GENOMIC DNA]</scope>
    <source>
        <strain evidence="9">EP-1</strain>
        <tissue evidence="9">Whole</tissue>
    </source>
</reference>
<dbReference type="GO" id="GO:0005524">
    <property type="term" value="F:ATP binding"/>
    <property type="evidence" value="ECO:0007669"/>
    <property type="project" value="UniProtKB-KW"/>
</dbReference>
<keyword evidence="2 9" id="KW-0436">Ligase</keyword>
<gene>
    <name evidence="9" type="primary">ACSL4_1</name>
    <name evidence="9" type="ORF">SK128_004463</name>
</gene>
<feature type="domain" description="AMP-dependent synthetase/ligase" evidence="8">
    <location>
        <begin position="72"/>
        <end position="488"/>
    </location>
</feature>
<keyword evidence="4" id="KW-0443">Lipid metabolism</keyword>
<comment type="similarity">
    <text evidence="1">Belongs to the ATP-dependent AMP-binding enzyme family.</text>
</comment>
<dbReference type="InterPro" id="IPR000873">
    <property type="entry name" value="AMP-dep_synth/lig_dom"/>
</dbReference>
<evidence type="ECO:0000256" key="5">
    <source>
        <dbReference type="ARBA" id="ARBA00022840"/>
    </source>
</evidence>
<dbReference type="PANTHER" id="PTHR43272">
    <property type="entry name" value="LONG-CHAIN-FATTY-ACID--COA LIGASE"/>
    <property type="match status" value="1"/>
</dbReference>
<dbReference type="AlphaFoldDB" id="A0AAN9A7M9"/>
<dbReference type="SUPFAM" id="SSF56801">
    <property type="entry name" value="Acetyl-CoA synthetase-like"/>
    <property type="match status" value="1"/>
</dbReference>
<proteinExistence type="inferred from homology"/>
<dbReference type="GO" id="GO:0030182">
    <property type="term" value="P:neuron differentiation"/>
    <property type="evidence" value="ECO:0007669"/>
    <property type="project" value="TreeGrafter"/>
</dbReference>
<dbReference type="GO" id="GO:0005811">
    <property type="term" value="C:lipid droplet"/>
    <property type="evidence" value="ECO:0007669"/>
    <property type="project" value="TreeGrafter"/>
</dbReference>
<evidence type="ECO:0000256" key="3">
    <source>
        <dbReference type="ARBA" id="ARBA00022741"/>
    </source>
</evidence>
<dbReference type="GO" id="GO:0005783">
    <property type="term" value="C:endoplasmic reticulum"/>
    <property type="evidence" value="ECO:0007669"/>
    <property type="project" value="TreeGrafter"/>
</dbReference>